<dbReference type="Gene3D" id="1.20.1720.10">
    <property type="entry name" value="Multidrug resistance protein D"/>
    <property type="match status" value="1"/>
</dbReference>
<keyword evidence="3" id="KW-1003">Cell membrane</keyword>
<feature type="transmembrane region" description="Helical" evidence="7">
    <location>
        <begin position="68"/>
        <end position="90"/>
    </location>
</feature>
<keyword evidence="2" id="KW-0813">Transport</keyword>
<keyword evidence="5 7" id="KW-1133">Transmembrane helix</keyword>
<evidence type="ECO:0000256" key="1">
    <source>
        <dbReference type="ARBA" id="ARBA00004651"/>
    </source>
</evidence>
<dbReference type="SUPFAM" id="SSF103473">
    <property type="entry name" value="MFS general substrate transporter"/>
    <property type="match status" value="1"/>
</dbReference>
<dbReference type="Gene3D" id="1.20.1250.20">
    <property type="entry name" value="MFS general substrate transporter like domains"/>
    <property type="match status" value="1"/>
</dbReference>
<keyword evidence="10" id="KW-1185">Reference proteome</keyword>
<comment type="caution">
    <text evidence="9">The sequence shown here is derived from an EMBL/GenBank/DDBJ whole genome shotgun (WGS) entry which is preliminary data.</text>
</comment>
<feature type="transmembrane region" description="Helical" evidence="7">
    <location>
        <begin position="39"/>
        <end position="56"/>
    </location>
</feature>
<keyword evidence="4 7" id="KW-0812">Transmembrane</keyword>
<feature type="transmembrane region" description="Helical" evidence="7">
    <location>
        <begin position="497"/>
        <end position="515"/>
    </location>
</feature>
<dbReference type="RefSeq" id="WP_380536638.1">
    <property type="nucleotide sequence ID" value="NZ_JBHFAB010000009.1"/>
</dbReference>
<feature type="domain" description="Major facilitator superfamily (MFS) profile" evidence="8">
    <location>
        <begin position="3"/>
        <end position="520"/>
    </location>
</feature>
<dbReference type="EMBL" id="JBHFAB010000009">
    <property type="protein sequence ID" value="MFC1417891.1"/>
    <property type="molecule type" value="Genomic_DNA"/>
</dbReference>
<dbReference type="CDD" id="cd17502">
    <property type="entry name" value="MFS_Azr1_MDR_like"/>
    <property type="match status" value="1"/>
</dbReference>
<accession>A0ABV6VWE3</accession>
<evidence type="ECO:0000256" key="4">
    <source>
        <dbReference type="ARBA" id="ARBA00022692"/>
    </source>
</evidence>
<name>A0ABV6VWE3_9ACTN</name>
<feature type="transmembrane region" description="Helical" evidence="7">
    <location>
        <begin position="195"/>
        <end position="212"/>
    </location>
</feature>
<dbReference type="Proteomes" id="UP001592531">
    <property type="component" value="Unassembled WGS sequence"/>
</dbReference>
<dbReference type="PRINTS" id="PR01036">
    <property type="entry name" value="TCRTETB"/>
</dbReference>
<evidence type="ECO:0000259" key="8">
    <source>
        <dbReference type="PROSITE" id="PS50850"/>
    </source>
</evidence>
<dbReference type="Pfam" id="PF07690">
    <property type="entry name" value="MFS_1"/>
    <property type="match status" value="1"/>
</dbReference>
<dbReference type="InterPro" id="IPR036259">
    <property type="entry name" value="MFS_trans_sf"/>
</dbReference>
<evidence type="ECO:0000256" key="3">
    <source>
        <dbReference type="ARBA" id="ARBA00022475"/>
    </source>
</evidence>
<evidence type="ECO:0000256" key="6">
    <source>
        <dbReference type="ARBA" id="ARBA00023136"/>
    </source>
</evidence>
<reference evidence="9 10" key="1">
    <citation type="submission" date="2024-09" db="EMBL/GenBank/DDBJ databases">
        <authorList>
            <person name="Lee S.D."/>
        </authorList>
    </citation>
    <scope>NUCLEOTIDE SEQUENCE [LARGE SCALE GENOMIC DNA]</scope>
    <source>
        <strain evidence="9 10">N8-3</strain>
    </source>
</reference>
<dbReference type="PANTHER" id="PTHR23501">
    <property type="entry name" value="MAJOR FACILITATOR SUPERFAMILY"/>
    <property type="match status" value="1"/>
</dbReference>
<sequence>MTILSGLMIGMFLAALDQTIVSTAIRTIADDLHGLSQQAWTTTAYLITSTIATPLYGKLSDMHGRKPYFLAAISIFVTGSIACTFATSMIELAAFRAFQGLGAGGLMSLALAIIGDIVPPRERARYQGYILAVFATSSVLGPLVGGFLAGQSTILGIAGWRWVFLVNVPIGMVALVVVAKVLNLPHTRRNHRIDWWGAVTIAVGVVPLLLVAEQGQSWGWLSGRSLACYLVGVVGVVAWVLVERRMGDEALIPMRLFKNRVFSQTSVLSVLVGMGMFGGLLMVPQYLQIVKGASPTKSGLLMLPLMLGMMGASILTGQLTSRTGRYKIFPVIGTALLTVAMLLFHFEVQWNTPLLETMCFMLLFGIGLGLTMQTLTLSVQNAVPAKDMGVATASATFFRQLGATAGTAIFLSVLFSTVGDKIDTAFAKAAKTPQFQAALHDPAVAGKPGNQPVVQLFQHPGSGGGSSVLSDSSFIQKLDAVFAAPFKQGFADSMHGVFLLGAGVVAVAFVLVLFIKEVPLRSVSGIQAQAQAAAAAMEKQAALTKEAEVR</sequence>
<dbReference type="InterPro" id="IPR020846">
    <property type="entry name" value="MFS_dom"/>
</dbReference>
<comment type="subcellular location">
    <subcellularLocation>
        <location evidence="1">Cell membrane</location>
        <topology evidence="1">Multi-pass membrane protein</topology>
    </subcellularLocation>
</comment>
<feature type="transmembrane region" description="Helical" evidence="7">
    <location>
        <begin position="261"/>
        <end position="287"/>
    </location>
</feature>
<organism evidence="9 10">
    <name type="scientific">Streptacidiphilus cavernicola</name>
    <dbReference type="NCBI Taxonomy" id="3342716"/>
    <lineage>
        <taxon>Bacteria</taxon>
        <taxon>Bacillati</taxon>
        <taxon>Actinomycetota</taxon>
        <taxon>Actinomycetes</taxon>
        <taxon>Kitasatosporales</taxon>
        <taxon>Streptomycetaceae</taxon>
        <taxon>Streptacidiphilus</taxon>
    </lineage>
</organism>
<dbReference type="InterPro" id="IPR004638">
    <property type="entry name" value="EmrB-like"/>
</dbReference>
<protein>
    <submittedName>
        <fullName evidence="9">MDR family MFS transporter</fullName>
    </submittedName>
</protein>
<evidence type="ECO:0000256" key="5">
    <source>
        <dbReference type="ARBA" id="ARBA00022989"/>
    </source>
</evidence>
<evidence type="ECO:0000256" key="2">
    <source>
        <dbReference type="ARBA" id="ARBA00022448"/>
    </source>
</evidence>
<feature type="transmembrane region" description="Helical" evidence="7">
    <location>
        <begin position="299"/>
        <end position="316"/>
    </location>
</feature>
<gene>
    <name evidence="9" type="ORF">ACEZDE_14740</name>
</gene>
<dbReference type="NCBIfam" id="TIGR00711">
    <property type="entry name" value="efflux_EmrB"/>
    <property type="match status" value="1"/>
</dbReference>
<feature type="transmembrane region" description="Helical" evidence="7">
    <location>
        <begin position="328"/>
        <end position="346"/>
    </location>
</feature>
<dbReference type="PROSITE" id="PS50850">
    <property type="entry name" value="MFS"/>
    <property type="match status" value="1"/>
</dbReference>
<evidence type="ECO:0000313" key="9">
    <source>
        <dbReference type="EMBL" id="MFC1417891.1"/>
    </source>
</evidence>
<evidence type="ECO:0000313" key="10">
    <source>
        <dbReference type="Proteomes" id="UP001592531"/>
    </source>
</evidence>
<evidence type="ECO:0000256" key="7">
    <source>
        <dbReference type="SAM" id="Phobius"/>
    </source>
</evidence>
<dbReference type="InterPro" id="IPR011701">
    <property type="entry name" value="MFS"/>
</dbReference>
<feature type="transmembrane region" description="Helical" evidence="7">
    <location>
        <begin position="218"/>
        <end position="241"/>
    </location>
</feature>
<keyword evidence="6 7" id="KW-0472">Membrane</keyword>
<feature type="transmembrane region" description="Helical" evidence="7">
    <location>
        <begin position="96"/>
        <end position="117"/>
    </location>
</feature>
<dbReference type="PANTHER" id="PTHR23501:SF197">
    <property type="entry name" value="COMD"/>
    <property type="match status" value="1"/>
</dbReference>
<proteinExistence type="predicted"/>
<feature type="transmembrane region" description="Helical" evidence="7">
    <location>
        <begin position="162"/>
        <end position="183"/>
    </location>
</feature>
<feature type="transmembrane region" description="Helical" evidence="7">
    <location>
        <begin position="129"/>
        <end position="150"/>
    </location>
</feature>